<dbReference type="PROSITE" id="PS51900">
    <property type="entry name" value="CB"/>
    <property type="match status" value="1"/>
</dbReference>
<dbReference type="InterPro" id="IPR013762">
    <property type="entry name" value="Integrase-like_cat_sf"/>
</dbReference>
<comment type="function">
    <text evidence="9">Site-specific tyrosine recombinase, which acts by catalyzing the cutting and rejoining of the recombining DNA molecules. The XerC-XerD complex is essential to convert dimers of the bacterial chromosome into monomers to permit their segregation at cell division. It also contributes to the segregational stability of plasmids.</text>
</comment>
<dbReference type="InterPro" id="IPR002104">
    <property type="entry name" value="Integrase_catalytic"/>
</dbReference>
<evidence type="ECO:0000256" key="1">
    <source>
        <dbReference type="ARBA" id="ARBA00004496"/>
    </source>
</evidence>
<keyword evidence="8 9" id="KW-0131">Cell cycle</keyword>
<comment type="subcellular location">
    <subcellularLocation>
        <location evidence="1 9">Cytoplasm</location>
    </subcellularLocation>
</comment>
<keyword evidence="4 9" id="KW-0159">Chromosome partition</keyword>
<evidence type="ECO:0000256" key="7">
    <source>
        <dbReference type="ARBA" id="ARBA00023172"/>
    </source>
</evidence>
<dbReference type="InterPro" id="IPR050090">
    <property type="entry name" value="Tyrosine_recombinase_XerCD"/>
</dbReference>
<name>A0A7V5HNI1_UNCW3</name>
<dbReference type="EMBL" id="DRTX01000198">
    <property type="protein sequence ID" value="HHF53478.1"/>
    <property type="molecule type" value="Genomic_DNA"/>
</dbReference>
<feature type="active site" evidence="9">
    <location>
        <position position="241"/>
    </location>
</feature>
<evidence type="ECO:0000256" key="6">
    <source>
        <dbReference type="ARBA" id="ARBA00023125"/>
    </source>
</evidence>
<keyword evidence="5 9" id="KW-0229">DNA integration</keyword>
<dbReference type="GO" id="GO:0051301">
    <property type="term" value="P:cell division"/>
    <property type="evidence" value="ECO:0007669"/>
    <property type="project" value="UniProtKB-KW"/>
</dbReference>
<dbReference type="GO" id="GO:0009037">
    <property type="term" value="F:tyrosine-based site-specific recombinase activity"/>
    <property type="evidence" value="ECO:0007669"/>
    <property type="project" value="UniProtKB-UniRule"/>
</dbReference>
<accession>A0A7V5HNI1</accession>
<sequence length="299" mass="34829">MEGRELIEKYISYISGERGLAKNSIESYKRDLYQFLEFVQEAMGIKDIENIRRADIREYVSALIQYGFSKKSVERKLSALRGFFKYLKRIQVISSNPVLGIQNPKEERYLPMVIPEKRINEMLDNWIPENIMEARDKSIIELMYSSGLRASEVISLKWENLDLKTMELRVRGKGGKERIVPLGKRAREALEVYVNFLGDKLNKSNFIFLNRFGKKLSRKGLWLIIKKRFETMALMYGVHPHTLRHSFATHLLNHGADLRSIQELLGHASLATTSIYTSLSIQSLREIYKKTHPRSKLDE</sequence>
<dbReference type="InterPro" id="IPR010998">
    <property type="entry name" value="Integrase_recombinase_N"/>
</dbReference>
<dbReference type="Pfam" id="PF00589">
    <property type="entry name" value="Phage_integrase"/>
    <property type="match status" value="1"/>
</dbReference>
<reference evidence="12" key="1">
    <citation type="journal article" date="2020" name="mSystems">
        <title>Genome- and Community-Level Interaction Insights into Carbon Utilization and Element Cycling Functions of Hydrothermarchaeota in Hydrothermal Sediment.</title>
        <authorList>
            <person name="Zhou Z."/>
            <person name="Liu Y."/>
            <person name="Xu W."/>
            <person name="Pan J."/>
            <person name="Luo Z.H."/>
            <person name="Li M."/>
        </authorList>
    </citation>
    <scope>NUCLEOTIDE SEQUENCE [LARGE SCALE GENOMIC DNA]</scope>
    <source>
        <strain evidence="12">HyVt-96</strain>
    </source>
</reference>
<evidence type="ECO:0000259" key="10">
    <source>
        <dbReference type="PROSITE" id="PS51898"/>
    </source>
</evidence>
<feature type="domain" description="Tyr recombinase" evidence="10">
    <location>
        <begin position="109"/>
        <end position="289"/>
    </location>
</feature>
<dbReference type="InterPro" id="IPR004107">
    <property type="entry name" value="Integrase_SAM-like_N"/>
</dbReference>
<dbReference type="GO" id="GO:0006313">
    <property type="term" value="P:DNA transposition"/>
    <property type="evidence" value="ECO:0007669"/>
    <property type="project" value="UniProtKB-UniRule"/>
</dbReference>
<dbReference type="PANTHER" id="PTHR30349">
    <property type="entry name" value="PHAGE INTEGRASE-RELATED"/>
    <property type="match status" value="1"/>
</dbReference>
<evidence type="ECO:0000256" key="2">
    <source>
        <dbReference type="ARBA" id="ARBA00022490"/>
    </source>
</evidence>
<evidence type="ECO:0000259" key="11">
    <source>
        <dbReference type="PROSITE" id="PS51900"/>
    </source>
</evidence>
<dbReference type="PANTHER" id="PTHR30349:SF81">
    <property type="entry name" value="TYROSINE RECOMBINASE XERC"/>
    <property type="match status" value="1"/>
</dbReference>
<dbReference type="HAMAP" id="MF_01808">
    <property type="entry name" value="Recomb_XerC_XerD"/>
    <property type="match status" value="1"/>
</dbReference>
<dbReference type="SUPFAM" id="SSF56349">
    <property type="entry name" value="DNA breaking-rejoining enzymes"/>
    <property type="match status" value="1"/>
</dbReference>
<feature type="active site" evidence="9">
    <location>
        <position position="244"/>
    </location>
</feature>
<dbReference type="NCBIfam" id="NF001399">
    <property type="entry name" value="PRK00283.1"/>
    <property type="match status" value="1"/>
</dbReference>
<evidence type="ECO:0000256" key="8">
    <source>
        <dbReference type="ARBA" id="ARBA00023306"/>
    </source>
</evidence>
<evidence type="ECO:0000256" key="5">
    <source>
        <dbReference type="ARBA" id="ARBA00022908"/>
    </source>
</evidence>
<dbReference type="Pfam" id="PF02899">
    <property type="entry name" value="Phage_int_SAM_1"/>
    <property type="match status" value="1"/>
</dbReference>
<organism evidence="12">
    <name type="scientific">candidate division WOR-3 bacterium</name>
    <dbReference type="NCBI Taxonomy" id="2052148"/>
    <lineage>
        <taxon>Bacteria</taxon>
        <taxon>Bacteria division WOR-3</taxon>
    </lineage>
</organism>
<dbReference type="Gene3D" id="1.10.443.10">
    <property type="entry name" value="Intergrase catalytic core"/>
    <property type="match status" value="1"/>
</dbReference>
<dbReference type="InterPro" id="IPR011010">
    <property type="entry name" value="DNA_brk_join_enz"/>
</dbReference>
<keyword evidence="7 9" id="KW-0233">DNA recombination</keyword>
<protein>
    <recommendedName>
        <fullName evidence="9">Tyrosine recombinase XerC</fullName>
    </recommendedName>
</protein>
<dbReference type="AlphaFoldDB" id="A0A7V5HNI1"/>
<dbReference type="Gene3D" id="1.10.150.130">
    <property type="match status" value="1"/>
</dbReference>
<evidence type="ECO:0000256" key="4">
    <source>
        <dbReference type="ARBA" id="ARBA00022829"/>
    </source>
</evidence>
<comment type="similarity">
    <text evidence="9">Belongs to the 'phage' integrase family. XerC subfamily.</text>
</comment>
<evidence type="ECO:0000313" key="12">
    <source>
        <dbReference type="EMBL" id="HHF53478.1"/>
    </source>
</evidence>
<gene>
    <name evidence="9" type="primary">xerC</name>
    <name evidence="12" type="ORF">ENL43_03840</name>
</gene>
<proteinExistence type="inferred from homology"/>
<feature type="domain" description="Core-binding (CB)" evidence="11">
    <location>
        <begin position="1"/>
        <end position="88"/>
    </location>
</feature>
<dbReference type="InterPro" id="IPR023009">
    <property type="entry name" value="Tyrosine_recombinase_XerC/XerD"/>
</dbReference>
<dbReference type="Proteomes" id="UP000886050">
    <property type="component" value="Unassembled WGS sequence"/>
</dbReference>
<feature type="active site" evidence="9">
    <location>
        <position position="173"/>
    </location>
</feature>
<comment type="subunit">
    <text evidence="9">Forms a cyclic heterotetrameric complex composed of two molecules of XerC and two molecules of XerD.</text>
</comment>
<feature type="active site" evidence="9">
    <location>
        <position position="149"/>
    </location>
</feature>
<dbReference type="PROSITE" id="PS51898">
    <property type="entry name" value="TYR_RECOMBINASE"/>
    <property type="match status" value="1"/>
</dbReference>
<dbReference type="CDD" id="cd00798">
    <property type="entry name" value="INT_XerDC_C"/>
    <property type="match status" value="1"/>
</dbReference>
<keyword evidence="6 9" id="KW-0238">DNA-binding</keyword>
<feature type="active site" evidence="9">
    <location>
        <position position="267"/>
    </location>
</feature>
<dbReference type="GO" id="GO:0005737">
    <property type="term" value="C:cytoplasm"/>
    <property type="evidence" value="ECO:0007669"/>
    <property type="project" value="UniProtKB-SubCell"/>
</dbReference>
<comment type="caution">
    <text evidence="12">The sequence shown here is derived from an EMBL/GenBank/DDBJ whole genome shotgun (WGS) entry which is preliminary data.</text>
</comment>
<evidence type="ECO:0000256" key="9">
    <source>
        <dbReference type="HAMAP-Rule" id="MF_01808"/>
    </source>
</evidence>
<dbReference type="InterPro" id="IPR044068">
    <property type="entry name" value="CB"/>
</dbReference>
<evidence type="ECO:0000256" key="3">
    <source>
        <dbReference type="ARBA" id="ARBA00022618"/>
    </source>
</evidence>
<dbReference type="GO" id="GO:0007059">
    <property type="term" value="P:chromosome segregation"/>
    <property type="evidence" value="ECO:0007669"/>
    <property type="project" value="UniProtKB-UniRule"/>
</dbReference>
<keyword evidence="3 9" id="KW-0132">Cell division</keyword>
<dbReference type="GO" id="GO:0003677">
    <property type="term" value="F:DNA binding"/>
    <property type="evidence" value="ECO:0007669"/>
    <property type="project" value="UniProtKB-UniRule"/>
</dbReference>
<feature type="active site" description="O-(3'-phospho-DNA)-tyrosine intermediate" evidence="9">
    <location>
        <position position="276"/>
    </location>
</feature>
<keyword evidence="2 9" id="KW-0963">Cytoplasm</keyword>